<dbReference type="SUPFAM" id="SSF51445">
    <property type="entry name" value="(Trans)glycosidases"/>
    <property type="match status" value="1"/>
</dbReference>
<accession>A0AA38I0L3</accession>
<dbReference type="Gene3D" id="3.20.20.80">
    <property type="entry name" value="Glycosidases"/>
    <property type="match status" value="1"/>
</dbReference>
<keyword evidence="5" id="KW-0326">Glycosidase</keyword>
<dbReference type="PANTHER" id="PTHR10353">
    <property type="entry name" value="GLYCOSYL HYDROLASE"/>
    <property type="match status" value="1"/>
</dbReference>
<dbReference type="Proteomes" id="UP001168821">
    <property type="component" value="Unassembled WGS sequence"/>
</dbReference>
<dbReference type="EMBL" id="JALNTZ010000006">
    <property type="protein sequence ID" value="KAJ3648028.1"/>
    <property type="molecule type" value="Genomic_DNA"/>
</dbReference>
<dbReference type="InterPro" id="IPR017853">
    <property type="entry name" value="GH"/>
</dbReference>
<comment type="caution">
    <text evidence="8">The sequence shown here is derived from an EMBL/GenBank/DDBJ whole genome shotgun (WGS) entry which is preliminary data.</text>
</comment>
<organism evidence="8 9">
    <name type="scientific">Zophobas morio</name>
    <dbReference type="NCBI Taxonomy" id="2755281"/>
    <lineage>
        <taxon>Eukaryota</taxon>
        <taxon>Metazoa</taxon>
        <taxon>Ecdysozoa</taxon>
        <taxon>Arthropoda</taxon>
        <taxon>Hexapoda</taxon>
        <taxon>Insecta</taxon>
        <taxon>Pterygota</taxon>
        <taxon>Neoptera</taxon>
        <taxon>Endopterygota</taxon>
        <taxon>Coleoptera</taxon>
        <taxon>Polyphaga</taxon>
        <taxon>Cucujiformia</taxon>
        <taxon>Tenebrionidae</taxon>
        <taxon>Zophobas</taxon>
    </lineage>
</organism>
<evidence type="ECO:0000256" key="5">
    <source>
        <dbReference type="ARBA" id="ARBA00023295"/>
    </source>
</evidence>
<dbReference type="InterPro" id="IPR033132">
    <property type="entry name" value="GH_1_N_CS"/>
</dbReference>
<feature type="chain" id="PRO_5041458009" description="Beta-glucosidase" evidence="7">
    <location>
        <begin position="17"/>
        <end position="497"/>
    </location>
</feature>
<dbReference type="PANTHER" id="PTHR10353:SF36">
    <property type="entry name" value="LP05116P"/>
    <property type="match status" value="1"/>
</dbReference>
<dbReference type="AlphaFoldDB" id="A0AA38I0L3"/>
<proteinExistence type="inferred from homology"/>
<dbReference type="GO" id="GO:0008422">
    <property type="term" value="F:beta-glucosidase activity"/>
    <property type="evidence" value="ECO:0007669"/>
    <property type="project" value="TreeGrafter"/>
</dbReference>
<keyword evidence="9" id="KW-1185">Reference proteome</keyword>
<dbReference type="PROSITE" id="PS00653">
    <property type="entry name" value="GLYCOSYL_HYDROL_F1_2"/>
    <property type="match status" value="1"/>
</dbReference>
<dbReference type="FunFam" id="3.20.20.80:FF:000013">
    <property type="entry name" value="lactase-phlorizin hydrolase"/>
    <property type="match status" value="1"/>
</dbReference>
<evidence type="ECO:0008006" key="10">
    <source>
        <dbReference type="Google" id="ProtNLM"/>
    </source>
</evidence>
<sequence>MKAILFLICASSFAFADLPDYYFPDDFVFGTATASYQVEGGWNEDGKGESIWDVGTHEHADWVADNSNGDVACDSYHKYKEDVQLLKALGVNFYRFSISWPRILPDGKIDNVNQAGIDYYNNLINELLANGIEPYATMYHWDLPQPLQDEGGWPNRVLADYFVDYARVLFDNFGDRVKHWMTFNEIMSICELGYGQGSFAPYVNGPGVEDYQCTHTILLAHGRTYRLYDENYRSQQNGLVGIAIDTSWNEPNNPDSADDQQASEQAMQMNYGWFVNPVFNGNYPDIMIQRIHDISLQQGYSESRLPEFTADEQQMLKGTVDFLGLNHYTSYMVYLSDGGVGQPDHYADVGVVSYQDPSWPSSASSWLKEVPWGINRNLVWIKNHYGNPPVLITENGWSDTGELEDNGRVDYYRNYLYEILKAIHEDGCNVIGYTAWSLMDNFEWMSGYTQRFGLHYVDFNDPERPRTRKLSSYVFSNIVTTKHIDWDYKPDWPPTEN</sequence>
<keyword evidence="7" id="KW-0732">Signal</keyword>
<evidence type="ECO:0000256" key="3">
    <source>
        <dbReference type="ARBA" id="ARBA00022801"/>
    </source>
</evidence>
<feature type="signal peptide" evidence="7">
    <location>
        <begin position="1"/>
        <end position="16"/>
    </location>
</feature>
<dbReference type="GO" id="GO:0005975">
    <property type="term" value="P:carbohydrate metabolic process"/>
    <property type="evidence" value="ECO:0007669"/>
    <property type="project" value="InterPro"/>
</dbReference>
<comment type="subunit">
    <text evidence="2">Homodimer.</text>
</comment>
<evidence type="ECO:0000313" key="9">
    <source>
        <dbReference type="Proteomes" id="UP001168821"/>
    </source>
</evidence>
<comment type="similarity">
    <text evidence="1 6">Belongs to the glycosyl hydrolase 1 family.</text>
</comment>
<evidence type="ECO:0000313" key="8">
    <source>
        <dbReference type="EMBL" id="KAJ3648028.1"/>
    </source>
</evidence>
<evidence type="ECO:0000256" key="6">
    <source>
        <dbReference type="RuleBase" id="RU003690"/>
    </source>
</evidence>
<name>A0AA38I0L3_9CUCU</name>
<dbReference type="Pfam" id="PF00232">
    <property type="entry name" value="Glyco_hydro_1"/>
    <property type="match status" value="1"/>
</dbReference>
<dbReference type="InterPro" id="IPR001360">
    <property type="entry name" value="Glyco_hydro_1"/>
</dbReference>
<keyword evidence="4" id="KW-0325">Glycoprotein</keyword>
<evidence type="ECO:0000256" key="2">
    <source>
        <dbReference type="ARBA" id="ARBA00011738"/>
    </source>
</evidence>
<evidence type="ECO:0000256" key="4">
    <source>
        <dbReference type="ARBA" id="ARBA00023180"/>
    </source>
</evidence>
<dbReference type="PRINTS" id="PR00131">
    <property type="entry name" value="GLHYDRLASE1"/>
</dbReference>
<evidence type="ECO:0000256" key="7">
    <source>
        <dbReference type="SAM" id="SignalP"/>
    </source>
</evidence>
<gene>
    <name evidence="8" type="ORF">Zmor_019864</name>
</gene>
<protein>
    <recommendedName>
        <fullName evidence="10">Beta-glucosidase</fullName>
    </recommendedName>
</protein>
<evidence type="ECO:0000256" key="1">
    <source>
        <dbReference type="ARBA" id="ARBA00010838"/>
    </source>
</evidence>
<keyword evidence="3" id="KW-0378">Hydrolase</keyword>
<reference evidence="8" key="1">
    <citation type="journal article" date="2023" name="G3 (Bethesda)">
        <title>Whole genome assemblies of Zophobas morio and Tenebrio molitor.</title>
        <authorList>
            <person name="Kaur S."/>
            <person name="Stinson S.A."/>
            <person name="diCenzo G.C."/>
        </authorList>
    </citation>
    <scope>NUCLEOTIDE SEQUENCE</scope>
    <source>
        <strain evidence="8">QUZm001</strain>
    </source>
</reference>